<name>A0AAU7UNQ6_9MICO</name>
<accession>A0AAU7UNQ6</accession>
<proteinExistence type="predicted"/>
<dbReference type="RefSeq" id="WP_350270484.1">
    <property type="nucleotide sequence ID" value="NZ_CP158281.1"/>
</dbReference>
<dbReference type="InterPro" id="IPR045851">
    <property type="entry name" value="AMP-bd_C_sf"/>
</dbReference>
<dbReference type="InterPro" id="IPR050237">
    <property type="entry name" value="ATP-dep_AMP-bd_enzyme"/>
</dbReference>
<organism evidence="3">
    <name type="scientific">Brevibacterium koreense</name>
    <dbReference type="NCBI Taxonomy" id="3140787"/>
    <lineage>
        <taxon>Bacteria</taxon>
        <taxon>Bacillati</taxon>
        <taxon>Actinomycetota</taxon>
        <taxon>Actinomycetes</taxon>
        <taxon>Micrococcales</taxon>
        <taxon>Brevibacteriaceae</taxon>
        <taxon>Brevibacterium</taxon>
    </lineage>
</organism>
<feature type="domain" description="AMP-binding enzyme C-terminal" evidence="2">
    <location>
        <begin position="491"/>
        <end position="565"/>
    </location>
</feature>
<dbReference type="InterPro" id="IPR025110">
    <property type="entry name" value="AMP-bd_C"/>
</dbReference>
<protein>
    <submittedName>
        <fullName evidence="3">AMP-binding protein</fullName>
    </submittedName>
</protein>
<gene>
    <name evidence="3" type="ORF">AAFP32_02385</name>
</gene>
<dbReference type="PANTHER" id="PTHR43767">
    <property type="entry name" value="LONG-CHAIN-FATTY-ACID--COA LIGASE"/>
    <property type="match status" value="1"/>
</dbReference>
<dbReference type="GO" id="GO:0016878">
    <property type="term" value="F:acid-thiol ligase activity"/>
    <property type="evidence" value="ECO:0007669"/>
    <property type="project" value="UniProtKB-ARBA"/>
</dbReference>
<sequence length="580" mass="62562">MNGSNDDIRTSSWEESAVELASLRALWPEEVPHTAPEPAAGPGLAETVIHWAHERPDSAAMSFYGWKSTWGQLKDDVAATAGWLSERGVAEGTRVGVYMGNCPQFVHSFLAIAWLGAVYVPINPMYRTEELRHQLADSGTTHLIAHPHSRSLVEAAVSQLPDPIDITWTDPAAVFALSSAPQPSADCPHAVPTPEDAGDWERVLASAPVAPVHADPDRLASLNYTGGTTGLPKGCEHSLGHLSYTAVSAMAGMATAPGVGRVVSLGFLPMFWVAGENFGLLLPIYGGGEVVIMSRWHPHAALRSIAERGVTRLVSPADGYVELIDLLDTDEFADTDLSSLETCQAVSFVRKLDIELREGWKSRTGIVLREASYGMTETHTSDTFTLGLQEEDRDLRAEPVYCGFPVPGTDIVIADLDLNPVPVGESGEILVRSPSVTTGYWNNSRATNESLIDGWLRTGDTGRFDDQGALTYLARTKEMIKVNGMSVFPAEVESLLRAHPAIETVAVAPRDDADHGQLPVAFVVLAEGSTADGESLAAWAKENMAVYKVPDFVFVSGMPMTATGKIRKTVLIDELLEENR</sequence>
<dbReference type="Gene3D" id="3.30.300.30">
    <property type="match status" value="1"/>
</dbReference>
<dbReference type="InterPro" id="IPR000873">
    <property type="entry name" value="AMP-dep_synth/lig_dom"/>
</dbReference>
<dbReference type="Pfam" id="PF13193">
    <property type="entry name" value="AMP-binding_C"/>
    <property type="match status" value="1"/>
</dbReference>
<dbReference type="PANTHER" id="PTHR43767:SF1">
    <property type="entry name" value="NONRIBOSOMAL PEPTIDE SYNTHASE PES1 (EUROFUNG)-RELATED"/>
    <property type="match status" value="1"/>
</dbReference>
<reference evidence="3" key="1">
    <citation type="submission" date="2024-06" db="EMBL/GenBank/DDBJ databases">
        <title>Brevibacterium koreense sp. nov., isolated from jogae-jeotgal, a Korean fermented seafood.</title>
        <authorList>
            <person name="Whon T.W."/>
            <person name="Nam S."/>
            <person name="Kim Y."/>
        </authorList>
    </citation>
    <scope>NUCLEOTIDE SEQUENCE</scope>
    <source>
        <strain evidence="3">CBA3109</strain>
    </source>
</reference>
<evidence type="ECO:0000313" key="3">
    <source>
        <dbReference type="EMBL" id="XBV89602.1"/>
    </source>
</evidence>
<dbReference type="InterPro" id="IPR020845">
    <property type="entry name" value="AMP-binding_CS"/>
</dbReference>
<feature type="domain" description="AMP-dependent synthetase/ligase" evidence="1">
    <location>
        <begin position="50"/>
        <end position="441"/>
    </location>
</feature>
<dbReference type="Gene3D" id="3.40.50.12780">
    <property type="entry name" value="N-terminal domain of ligase-like"/>
    <property type="match status" value="1"/>
</dbReference>
<evidence type="ECO:0000259" key="2">
    <source>
        <dbReference type="Pfam" id="PF13193"/>
    </source>
</evidence>
<dbReference type="SUPFAM" id="SSF56801">
    <property type="entry name" value="Acetyl-CoA synthetase-like"/>
    <property type="match status" value="1"/>
</dbReference>
<dbReference type="AlphaFoldDB" id="A0AAU7UNQ6"/>
<evidence type="ECO:0000259" key="1">
    <source>
        <dbReference type="Pfam" id="PF00501"/>
    </source>
</evidence>
<dbReference type="EMBL" id="CP158281">
    <property type="protein sequence ID" value="XBV89602.1"/>
    <property type="molecule type" value="Genomic_DNA"/>
</dbReference>
<dbReference type="Pfam" id="PF00501">
    <property type="entry name" value="AMP-binding"/>
    <property type="match status" value="1"/>
</dbReference>
<dbReference type="InterPro" id="IPR042099">
    <property type="entry name" value="ANL_N_sf"/>
</dbReference>
<dbReference type="PROSITE" id="PS00455">
    <property type="entry name" value="AMP_BINDING"/>
    <property type="match status" value="1"/>
</dbReference>
<dbReference type="KEGG" id="bkr:AAFP32_02385"/>